<keyword evidence="7" id="KW-1015">Disulfide bond</keyword>
<evidence type="ECO:0000256" key="6">
    <source>
        <dbReference type="ARBA" id="ARBA00022837"/>
    </source>
</evidence>
<keyword evidence="10" id="KW-1185">Reference proteome</keyword>
<dbReference type="Gene3D" id="3.40.50.1820">
    <property type="entry name" value="alpha/beta hydrolase"/>
    <property type="match status" value="1"/>
</dbReference>
<evidence type="ECO:0000313" key="10">
    <source>
        <dbReference type="Proteomes" id="UP000828924"/>
    </source>
</evidence>
<gene>
    <name evidence="9" type="ORF">J4032_17535</name>
</gene>
<dbReference type="GO" id="GO:0016787">
    <property type="term" value="F:hydrolase activity"/>
    <property type="evidence" value="ECO:0007669"/>
    <property type="project" value="UniProtKB-KW"/>
</dbReference>
<dbReference type="InterPro" id="IPR029058">
    <property type="entry name" value="AB_hydrolase_fold"/>
</dbReference>
<feature type="signal peptide" evidence="8">
    <location>
        <begin position="1"/>
        <end position="28"/>
    </location>
</feature>
<dbReference type="RefSeq" id="WP_242331783.1">
    <property type="nucleotide sequence ID" value="NZ_CP071872.1"/>
</dbReference>
<accession>A0ABY3WN20</accession>
<feature type="chain" id="PRO_5045896417" evidence="8">
    <location>
        <begin position="29"/>
        <end position="463"/>
    </location>
</feature>
<dbReference type="Pfam" id="PF07519">
    <property type="entry name" value="Tannase"/>
    <property type="match status" value="1"/>
</dbReference>
<evidence type="ECO:0000256" key="5">
    <source>
        <dbReference type="ARBA" id="ARBA00022801"/>
    </source>
</evidence>
<evidence type="ECO:0000256" key="1">
    <source>
        <dbReference type="ARBA" id="ARBA00006249"/>
    </source>
</evidence>
<dbReference type="PANTHER" id="PTHR33938:SF15">
    <property type="entry name" value="FERULOYL ESTERASE B-RELATED"/>
    <property type="match status" value="1"/>
</dbReference>
<keyword evidence="6" id="KW-0106">Calcium</keyword>
<dbReference type="PANTHER" id="PTHR33938">
    <property type="entry name" value="FERULOYL ESTERASE B-RELATED"/>
    <property type="match status" value="1"/>
</dbReference>
<organism evidence="9 10">
    <name type="scientific">Streptomyces formicae</name>
    <dbReference type="NCBI Taxonomy" id="1616117"/>
    <lineage>
        <taxon>Bacteria</taxon>
        <taxon>Bacillati</taxon>
        <taxon>Actinomycetota</taxon>
        <taxon>Actinomycetes</taxon>
        <taxon>Kitasatosporales</taxon>
        <taxon>Streptomycetaceae</taxon>
        <taxon>Streptomyces</taxon>
    </lineage>
</organism>
<keyword evidence="2" id="KW-0719">Serine esterase</keyword>
<evidence type="ECO:0000256" key="7">
    <source>
        <dbReference type="ARBA" id="ARBA00023157"/>
    </source>
</evidence>
<evidence type="ECO:0000256" key="8">
    <source>
        <dbReference type="SAM" id="SignalP"/>
    </source>
</evidence>
<sequence length="463" mass="49382">MSLSRPSWRAPALAALFLALTTTSLAEAGPAGAQAEAAPGHCARQHRLDVPGAAHQQSACLQDLTTAGLAGTPYTDMADQAGLAATGTRNPSGVPGIQIDGYFPDSSRLNATHGWGHDAQFVIRLPDRWNGGLVVTGAPGTRRQYATDALISDHVLAQGYAYAATDKGNTGSDFFTDGRRPGDAVAEWNRRVTELTLAAKRAVRQRYGHGPAGTYMTGISNGGYLTRWQLENRPELYDGGVDWEGVLWTANGPSPLTSLPVTVARTLGRAGGEELLAAGFAPGSEFLWPYHEKVYWGLTQKIFRAEFDPSYDPGCPGASAGGTPEEIFAVCPSDAAYELAARPASVRRTLAKVALTGRIGKPLITLHGDLDTLLPIRQDSDVYARMIGSRGRSALHRYYTVEAGTHTDGLYDTHPDRLRPILPCYRSAFAALTAWVEDGTAPPADRTLRRPAAGDVVNSCALS</sequence>
<evidence type="ECO:0000256" key="3">
    <source>
        <dbReference type="ARBA" id="ARBA00022723"/>
    </source>
</evidence>
<keyword evidence="5 9" id="KW-0378">Hydrolase</keyword>
<evidence type="ECO:0000313" key="9">
    <source>
        <dbReference type="EMBL" id="UNM13065.1"/>
    </source>
</evidence>
<keyword evidence="4 8" id="KW-0732">Signal</keyword>
<proteinExistence type="inferred from homology"/>
<dbReference type="Proteomes" id="UP000828924">
    <property type="component" value="Chromosome"/>
</dbReference>
<name>A0ABY3WN20_9ACTN</name>
<dbReference type="SUPFAM" id="SSF53474">
    <property type="entry name" value="alpha/beta-Hydrolases"/>
    <property type="match status" value="1"/>
</dbReference>
<keyword evidence="3" id="KW-0479">Metal-binding</keyword>
<evidence type="ECO:0000256" key="4">
    <source>
        <dbReference type="ARBA" id="ARBA00022729"/>
    </source>
</evidence>
<protein>
    <submittedName>
        <fullName evidence="9">Tannase/feruloyl esterase family alpha/beta hydrolase</fullName>
    </submittedName>
</protein>
<evidence type="ECO:0000256" key="2">
    <source>
        <dbReference type="ARBA" id="ARBA00022487"/>
    </source>
</evidence>
<dbReference type="InterPro" id="IPR011118">
    <property type="entry name" value="Tannase/feruloyl_esterase"/>
</dbReference>
<dbReference type="Pfam" id="PF10605">
    <property type="entry name" value="3HBOH"/>
    <property type="match status" value="1"/>
</dbReference>
<dbReference type="EMBL" id="CP071872">
    <property type="protein sequence ID" value="UNM13065.1"/>
    <property type="molecule type" value="Genomic_DNA"/>
</dbReference>
<dbReference type="InterPro" id="IPR016582">
    <property type="entry name" value="OHBut_olig_hydro_put"/>
</dbReference>
<reference evidence="9 10" key="1">
    <citation type="submission" date="2021-03" db="EMBL/GenBank/DDBJ databases">
        <title>Complete genome of Streptomyces formicae strain 1H-GS9 (DSM 100524).</title>
        <authorList>
            <person name="Atanasov K.E."/>
            <person name="Altabella T."/>
            <person name="Ferrer A."/>
        </authorList>
    </citation>
    <scope>NUCLEOTIDE SEQUENCE [LARGE SCALE GENOMIC DNA]</scope>
    <source>
        <strain evidence="9 10">1H-GS9</strain>
    </source>
</reference>
<comment type="similarity">
    <text evidence="1">Belongs to the tannase family.</text>
</comment>